<evidence type="ECO:0000313" key="1">
    <source>
        <dbReference type="EMBL" id="EQD37867.1"/>
    </source>
</evidence>
<accession>T0Z0Y3</accession>
<organism evidence="1">
    <name type="scientific">mine drainage metagenome</name>
    <dbReference type="NCBI Taxonomy" id="410659"/>
    <lineage>
        <taxon>unclassified sequences</taxon>
        <taxon>metagenomes</taxon>
        <taxon>ecological metagenomes</taxon>
    </lineage>
</organism>
<gene>
    <name evidence="1" type="ORF">B2A_11740</name>
</gene>
<feature type="non-terminal residue" evidence="1">
    <location>
        <position position="143"/>
    </location>
</feature>
<dbReference type="EMBL" id="AUZZ01008484">
    <property type="protein sequence ID" value="EQD37867.1"/>
    <property type="molecule type" value="Genomic_DNA"/>
</dbReference>
<dbReference type="AlphaFoldDB" id="T0Z0Y3"/>
<sequence length="143" mass="16529">MSTAAALQARVKRYLAERRRLGFDLRSPAYALRSFARHVQVVGHRGPLTVEVMTNWARRDSHGSSDPRTWARRLKQLRSFTRWLQQFEPRTEVPDDAIFGRLPERQAPHIYSEGEIVDLLAAARRRGADVGPAWRRLRDAVRS</sequence>
<reference evidence="1" key="1">
    <citation type="submission" date="2013-08" db="EMBL/GenBank/DDBJ databases">
        <authorList>
            <person name="Mendez C."/>
            <person name="Richter M."/>
            <person name="Ferrer M."/>
            <person name="Sanchez J."/>
        </authorList>
    </citation>
    <scope>NUCLEOTIDE SEQUENCE</scope>
</reference>
<reference evidence="1" key="2">
    <citation type="journal article" date="2014" name="ISME J.">
        <title>Microbial stratification in low pH oxic and suboxic macroscopic growths along an acid mine drainage.</title>
        <authorList>
            <person name="Mendez-Garcia C."/>
            <person name="Mesa V."/>
            <person name="Sprenger R.R."/>
            <person name="Richter M."/>
            <person name="Diez M.S."/>
            <person name="Solano J."/>
            <person name="Bargiela R."/>
            <person name="Golyshina O.V."/>
            <person name="Manteca A."/>
            <person name="Ramos J.L."/>
            <person name="Gallego J.R."/>
            <person name="Llorente I."/>
            <person name="Martins Dos Santos V.A."/>
            <person name="Jensen O.N."/>
            <person name="Pelaez A.I."/>
            <person name="Sanchez J."/>
            <person name="Ferrer M."/>
        </authorList>
    </citation>
    <scope>NUCLEOTIDE SEQUENCE</scope>
</reference>
<proteinExistence type="predicted"/>
<protein>
    <submittedName>
        <fullName evidence="1">Integrase family protein</fullName>
    </submittedName>
</protein>
<comment type="caution">
    <text evidence="1">The sequence shown here is derived from an EMBL/GenBank/DDBJ whole genome shotgun (WGS) entry which is preliminary data.</text>
</comment>
<name>T0Z0Y3_9ZZZZ</name>